<dbReference type="EMBL" id="NRSJ01000059">
    <property type="protein sequence ID" value="MBK1706991.1"/>
    <property type="molecule type" value="Genomic_DNA"/>
</dbReference>
<protein>
    <submittedName>
        <fullName evidence="1">Uncharacterized protein</fullName>
    </submittedName>
</protein>
<dbReference type="Proteomes" id="UP001296776">
    <property type="component" value="Unassembled WGS sequence"/>
</dbReference>
<reference evidence="1" key="2">
    <citation type="journal article" date="2020" name="Microorganisms">
        <title>Osmotic Adaptation and Compatible Solute Biosynthesis of Phototrophic Bacteria as Revealed from Genome Analyses.</title>
        <authorList>
            <person name="Imhoff J.F."/>
            <person name="Rahn T."/>
            <person name="Kunzel S."/>
            <person name="Keller A."/>
            <person name="Neulinger S.C."/>
        </authorList>
    </citation>
    <scope>NUCLEOTIDE SEQUENCE</scope>
    <source>
        <strain evidence="1">DSM 11080</strain>
    </source>
</reference>
<dbReference type="AlphaFoldDB" id="A0AAJ0U833"/>
<organism evidence="1 2">
    <name type="scientific">Halochromatium glycolicum</name>
    <dbReference type="NCBI Taxonomy" id="85075"/>
    <lineage>
        <taxon>Bacteria</taxon>
        <taxon>Pseudomonadati</taxon>
        <taxon>Pseudomonadota</taxon>
        <taxon>Gammaproteobacteria</taxon>
        <taxon>Chromatiales</taxon>
        <taxon>Chromatiaceae</taxon>
        <taxon>Halochromatium</taxon>
    </lineage>
</organism>
<gene>
    <name evidence="1" type="ORF">CKO40_21250</name>
</gene>
<keyword evidence="2" id="KW-1185">Reference proteome</keyword>
<proteinExistence type="predicted"/>
<evidence type="ECO:0000313" key="1">
    <source>
        <dbReference type="EMBL" id="MBK1706991.1"/>
    </source>
</evidence>
<dbReference type="RefSeq" id="WP_242477231.1">
    <property type="nucleotide sequence ID" value="NZ_NRSJ01000059.1"/>
</dbReference>
<sequence>MVATRLIPVGIPVGIALGSVLAVALTGCTQETQNKIGRSLQNWTGANGVLEIYSGGELVKRFIEIDKLSTATSTQGGDMARPYRFAYGVLDNNLNGKRDNDERKVYFEISDYSTNYVFYGDPGN</sequence>
<name>A0AAJ0U833_9GAMM</name>
<evidence type="ECO:0000313" key="2">
    <source>
        <dbReference type="Proteomes" id="UP001296776"/>
    </source>
</evidence>
<dbReference type="PROSITE" id="PS51257">
    <property type="entry name" value="PROKAR_LIPOPROTEIN"/>
    <property type="match status" value="1"/>
</dbReference>
<comment type="caution">
    <text evidence="1">The sequence shown here is derived from an EMBL/GenBank/DDBJ whole genome shotgun (WGS) entry which is preliminary data.</text>
</comment>
<reference evidence="1" key="1">
    <citation type="submission" date="2017-08" db="EMBL/GenBank/DDBJ databases">
        <authorList>
            <person name="Imhoff J.F."/>
            <person name="Rahn T."/>
            <person name="Kuenzel S."/>
            <person name="Neulinger S.C."/>
        </authorList>
    </citation>
    <scope>NUCLEOTIDE SEQUENCE</scope>
    <source>
        <strain evidence="1">DSM 11080</strain>
    </source>
</reference>
<accession>A0AAJ0U833</accession>